<evidence type="ECO:0000313" key="1">
    <source>
        <dbReference type="EMBL" id="MBB4712079.1"/>
    </source>
</evidence>
<evidence type="ECO:0000313" key="2">
    <source>
        <dbReference type="Proteomes" id="UP000565089"/>
    </source>
</evidence>
<name>A0A7W7DL86_9ACTN</name>
<reference evidence="1 2" key="1">
    <citation type="submission" date="2020-08" db="EMBL/GenBank/DDBJ databases">
        <title>Sequencing the genomes of 1000 actinobacteria strains.</title>
        <authorList>
            <person name="Klenk H.-P."/>
        </authorList>
    </citation>
    <scope>NUCLEOTIDE SEQUENCE [LARGE SCALE GENOMIC DNA]</scope>
    <source>
        <strain evidence="1 2">DSM 40483</strain>
    </source>
</reference>
<organism evidence="1 2">
    <name type="scientific">Streptomyces luteogriseus</name>
    <dbReference type="NCBI Taxonomy" id="68233"/>
    <lineage>
        <taxon>Bacteria</taxon>
        <taxon>Bacillati</taxon>
        <taxon>Actinomycetota</taxon>
        <taxon>Actinomycetes</taxon>
        <taxon>Kitasatosporales</taxon>
        <taxon>Streptomycetaceae</taxon>
        <taxon>Streptomyces</taxon>
    </lineage>
</organism>
<proteinExistence type="predicted"/>
<keyword evidence="2" id="KW-1185">Reference proteome</keyword>
<dbReference type="Proteomes" id="UP000565089">
    <property type="component" value="Unassembled WGS sequence"/>
</dbReference>
<accession>A0A7W7DL86</accession>
<dbReference type="AlphaFoldDB" id="A0A7W7DL86"/>
<comment type="caution">
    <text evidence="1">The sequence shown here is derived from an EMBL/GenBank/DDBJ whole genome shotgun (WGS) entry which is preliminary data.</text>
</comment>
<dbReference type="EMBL" id="JACHMS010000001">
    <property type="protein sequence ID" value="MBB4712079.1"/>
    <property type="molecule type" value="Genomic_DNA"/>
</dbReference>
<sequence length="46" mass="4493">MHHQAHPAGCAGRVPGGCVTVRSGGPPCVGHRHSLLGLAVAVLSAA</sequence>
<gene>
    <name evidence="1" type="ORF">BJ965_001961</name>
</gene>
<protein>
    <submittedName>
        <fullName evidence="1">Uncharacterized protein</fullName>
    </submittedName>
</protein>